<dbReference type="InterPro" id="IPR027417">
    <property type="entry name" value="P-loop_NTPase"/>
</dbReference>
<dbReference type="KEGG" id="rpne:NCTC8284_02566"/>
<dbReference type="InterPro" id="IPR003439">
    <property type="entry name" value="ABC_transporter-like_ATP-bd"/>
</dbReference>
<evidence type="ECO:0000313" key="10">
    <source>
        <dbReference type="EMBL" id="VEH67380.1"/>
    </source>
</evidence>
<dbReference type="Gene3D" id="3.40.50.300">
    <property type="entry name" value="P-loop containing nucleotide triphosphate hydrolases"/>
    <property type="match status" value="1"/>
</dbReference>
<evidence type="ECO:0000256" key="3">
    <source>
        <dbReference type="ARBA" id="ARBA00022448"/>
    </source>
</evidence>
<keyword evidence="5" id="KW-0997">Cell inner membrane</keyword>
<evidence type="ECO:0000313" key="11">
    <source>
        <dbReference type="Proteomes" id="UP000278733"/>
    </source>
</evidence>
<reference evidence="10 11" key="1">
    <citation type="submission" date="2018-12" db="EMBL/GenBank/DDBJ databases">
        <authorList>
            <consortium name="Pathogen Informatics"/>
        </authorList>
    </citation>
    <scope>NUCLEOTIDE SEQUENCE [LARGE SCALE GENOMIC DNA]</scope>
    <source>
        <strain evidence="10 11">NCTC8284</strain>
    </source>
</reference>
<evidence type="ECO:0000256" key="4">
    <source>
        <dbReference type="ARBA" id="ARBA00022475"/>
    </source>
</evidence>
<keyword evidence="4" id="KW-1003">Cell membrane</keyword>
<keyword evidence="3" id="KW-0813">Transport</keyword>
<evidence type="ECO:0000259" key="9">
    <source>
        <dbReference type="Pfam" id="PF00005"/>
    </source>
</evidence>
<dbReference type="SUPFAM" id="SSF52540">
    <property type="entry name" value="P-loop containing nucleoside triphosphate hydrolases"/>
    <property type="match status" value="1"/>
</dbReference>
<keyword evidence="7 10" id="KW-0067">ATP-binding</keyword>
<evidence type="ECO:0000256" key="1">
    <source>
        <dbReference type="ARBA" id="ARBA00004417"/>
    </source>
</evidence>
<keyword evidence="8" id="KW-0472">Membrane</keyword>
<sequence>MIAGMIKPSSGEIKFKGTTLNFEDLHYRTQHIRMVFQDVNSAFNPRQNIGQILDTPLRLTTDWDEETRNQKFLKPFEWWDFIPIIRI</sequence>
<accession>A0A3S4U138</accession>
<dbReference type="InterPro" id="IPR050319">
    <property type="entry name" value="ABC_transp_ATP-bind"/>
</dbReference>
<evidence type="ECO:0000256" key="7">
    <source>
        <dbReference type="ARBA" id="ARBA00022840"/>
    </source>
</evidence>
<dbReference type="GO" id="GO:0016887">
    <property type="term" value="F:ATP hydrolysis activity"/>
    <property type="evidence" value="ECO:0007669"/>
    <property type="project" value="InterPro"/>
</dbReference>
<protein>
    <submittedName>
        <fullName evidence="10">Peptide transport system ATP-binding protein SapF</fullName>
    </submittedName>
</protein>
<dbReference type="EMBL" id="LR134405">
    <property type="protein sequence ID" value="VEH67380.1"/>
    <property type="molecule type" value="Genomic_DNA"/>
</dbReference>
<evidence type="ECO:0000256" key="5">
    <source>
        <dbReference type="ARBA" id="ARBA00022519"/>
    </source>
</evidence>
<keyword evidence="6" id="KW-0547">Nucleotide-binding</keyword>
<organism evidence="10 11">
    <name type="scientific">Rodentibacter pneumotropicus</name>
    <dbReference type="NCBI Taxonomy" id="758"/>
    <lineage>
        <taxon>Bacteria</taxon>
        <taxon>Pseudomonadati</taxon>
        <taxon>Pseudomonadota</taxon>
        <taxon>Gammaproteobacteria</taxon>
        <taxon>Pasteurellales</taxon>
        <taxon>Pasteurellaceae</taxon>
        <taxon>Rodentibacter</taxon>
    </lineage>
</organism>
<comment type="similarity">
    <text evidence="2">Belongs to the ABC transporter superfamily.</text>
</comment>
<gene>
    <name evidence="10" type="primary">sapF_2</name>
    <name evidence="10" type="ORF">NCTC8284_02566</name>
</gene>
<dbReference type="PANTHER" id="PTHR43776:SF4">
    <property type="entry name" value="PUTRESCINE EXPORT SYSTEM ATP-BINDING PROTEIN SAPF"/>
    <property type="match status" value="1"/>
</dbReference>
<dbReference type="PANTHER" id="PTHR43776">
    <property type="entry name" value="TRANSPORT ATP-BINDING PROTEIN"/>
    <property type="match status" value="1"/>
</dbReference>
<dbReference type="Pfam" id="PF00005">
    <property type="entry name" value="ABC_tran"/>
    <property type="match status" value="1"/>
</dbReference>
<evidence type="ECO:0000256" key="6">
    <source>
        <dbReference type="ARBA" id="ARBA00022741"/>
    </source>
</evidence>
<comment type="subcellular location">
    <subcellularLocation>
        <location evidence="1">Cell inner membrane</location>
        <topology evidence="1">Peripheral membrane protein</topology>
    </subcellularLocation>
</comment>
<name>A0A3S4U138_9PAST</name>
<dbReference type="GO" id="GO:0005524">
    <property type="term" value="F:ATP binding"/>
    <property type="evidence" value="ECO:0007669"/>
    <property type="project" value="UniProtKB-KW"/>
</dbReference>
<evidence type="ECO:0000256" key="8">
    <source>
        <dbReference type="ARBA" id="ARBA00023136"/>
    </source>
</evidence>
<feature type="domain" description="ABC transporter" evidence="9">
    <location>
        <begin position="1"/>
        <end position="64"/>
    </location>
</feature>
<dbReference type="Proteomes" id="UP000278733">
    <property type="component" value="Chromosome"/>
</dbReference>
<evidence type="ECO:0000256" key="2">
    <source>
        <dbReference type="ARBA" id="ARBA00005417"/>
    </source>
</evidence>
<proteinExistence type="inferred from homology"/>
<dbReference type="AlphaFoldDB" id="A0A3S4U138"/>
<dbReference type="GO" id="GO:0005886">
    <property type="term" value="C:plasma membrane"/>
    <property type="evidence" value="ECO:0007669"/>
    <property type="project" value="UniProtKB-SubCell"/>
</dbReference>